<feature type="compositionally biased region" description="Low complexity" evidence="1">
    <location>
        <begin position="304"/>
        <end position="362"/>
    </location>
</feature>
<name>F1A4Z6_DICPU</name>
<dbReference type="CDD" id="cd00160">
    <property type="entry name" value="RhoGEF"/>
    <property type="match status" value="1"/>
</dbReference>
<feature type="region of interest" description="Disordered" evidence="1">
    <location>
        <begin position="270"/>
        <end position="290"/>
    </location>
</feature>
<feature type="compositionally biased region" description="Acidic residues" evidence="1">
    <location>
        <begin position="278"/>
        <end position="290"/>
    </location>
</feature>
<dbReference type="GO" id="GO:0005085">
    <property type="term" value="F:guanyl-nucleotide exchange factor activity"/>
    <property type="evidence" value="ECO:0000318"/>
    <property type="project" value="GO_Central"/>
</dbReference>
<dbReference type="PANTHER" id="PTHR45834:SF11">
    <property type="entry name" value="RHOGEF DOMAIN-CONTAINING PROTEIN GXCJ"/>
    <property type="match status" value="1"/>
</dbReference>
<evidence type="ECO:0000259" key="2">
    <source>
        <dbReference type="PROSITE" id="PS50010"/>
    </source>
</evidence>
<dbReference type="SMART" id="SM00325">
    <property type="entry name" value="RhoGEF"/>
    <property type="match status" value="1"/>
</dbReference>
<feature type="compositionally biased region" description="Polar residues" evidence="1">
    <location>
        <begin position="375"/>
        <end position="385"/>
    </location>
</feature>
<dbReference type="SUPFAM" id="SSF50729">
    <property type="entry name" value="PH domain-like"/>
    <property type="match status" value="1"/>
</dbReference>
<dbReference type="InterPro" id="IPR053086">
    <property type="entry name" value="RhoGEF_domain"/>
</dbReference>
<dbReference type="PROSITE" id="PS50010">
    <property type="entry name" value="DH_2"/>
    <property type="match status" value="1"/>
</dbReference>
<feature type="compositionally biased region" description="Low complexity" evidence="1">
    <location>
        <begin position="38"/>
        <end position="71"/>
    </location>
</feature>
<dbReference type="Gene3D" id="1.20.900.10">
    <property type="entry name" value="Dbl homology (DH) domain"/>
    <property type="match status" value="1"/>
</dbReference>
<dbReference type="FunCoup" id="F1A4Z6">
    <property type="interactions" value="17"/>
</dbReference>
<dbReference type="VEuPathDB" id="AmoebaDB:DICPUDRAFT_85191"/>
<evidence type="ECO:0000313" key="3">
    <source>
        <dbReference type="EMBL" id="EGC28731.1"/>
    </source>
</evidence>
<dbReference type="InterPro" id="IPR011993">
    <property type="entry name" value="PH-like_dom_sf"/>
</dbReference>
<dbReference type="GeneID" id="10510392"/>
<dbReference type="Proteomes" id="UP000001064">
    <property type="component" value="Unassembled WGS sequence"/>
</dbReference>
<dbReference type="SUPFAM" id="SSF48065">
    <property type="entry name" value="DBL homology domain (DH-domain)"/>
    <property type="match status" value="1"/>
</dbReference>
<dbReference type="AlphaFoldDB" id="F1A4Z6"/>
<feature type="compositionally biased region" description="Polar residues" evidence="1">
    <location>
        <begin position="123"/>
        <end position="141"/>
    </location>
</feature>
<feature type="compositionally biased region" description="Low complexity" evidence="1">
    <location>
        <begin position="386"/>
        <end position="398"/>
    </location>
</feature>
<evidence type="ECO:0000256" key="1">
    <source>
        <dbReference type="SAM" id="MobiDB-lite"/>
    </source>
</evidence>
<feature type="compositionally biased region" description="Polar residues" evidence="1">
    <location>
        <begin position="94"/>
        <end position="112"/>
    </location>
</feature>
<dbReference type="OrthoDB" id="1716625at2759"/>
<organism evidence="3 4">
    <name type="scientific">Dictyostelium purpureum</name>
    <name type="common">Slime mold</name>
    <dbReference type="NCBI Taxonomy" id="5786"/>
    <lineage>
        <taxon>Eukaryota</taxon>
        <taxon>Amoebozoa</taxon>
        <taxon>Evosea</taxon>
        <taxon>Eumycetozoa</taxon>
        <taxon>Dictyostelia</taxon>
        <taxon>Dictyosteliales</taxon>
        <taxon>Dictyosteliaceae</taxon>
        <taxon>Dictyostelium</taxon>
    </lineage>
</organism>
<dbReference type="RefSeq" id="XP_003294740.1">
    <property type="nucleotide sequence ID" value="XM_003294692.1"/>
</dbReference>
<feature type="domain" description="DH" evidence="2">
    <location>
        <begin position="403"/>
        <end position="582"/>
    </location>
</feature>
<dbReference type="GO" id="GO:0005829">
    <property type="term" value="C:cytosol"/>
    <property type="evidence" value="ECO:0000318"/>
    <property type="project" value="GO_Central"/>
</dbReference>
<feature type="compositionally biased region" description="Low complexity" evidence="1">
    <location>
        <begin position="82"/>
        <end position="93"/>
    </location>
</feature>
<dbReference type="InterPro" id="IPR000219">
    <property type="entry name" value="DH_dom"/>
</dbReference>
<evidence type="ECO:0000313" key="4">
    <source>
        <dbReference type="Proteomes" id="UP000001064"/>
    </source>
</evidence>
<dbReference type="KEGG" id="dpp:DICPUDRAFT_85191"/>
<feature type="compositionally biased region" description="Basic and acidic residues" evidence="1">
    <location>
        <begin position="22"/>
        <end position="35"/>
    </location>
</feature>
<dbReference type="InterPro" id="IPR035899">
    <property type="entry name" value="DBL_dom_sf"/>
</dbReference>
<reference evidence="4" key="1">
    <citation type="journal article" date="2011" name="Genome Biol.">
        <title>Comparative genomics of the social amoebae Dictyostelium discoideum and Dictyostelium purpureum.</title>
        <authorList>
            <consortium name="US DOE Joint Genome Institute (JGI-PGF)"/>
            <person name="Sucgang R."/>
            <person name="Kuo A."/>
            <person name="Tian X."/>
            <person name="Salerno W."/>
            <person name="Parikh A."/>
            <person name="Feasley C.L."/>
            <person name="Dalin E."/>
            <person name="Tu H."/>
            <person name="Huang E."/>
            <person name="Barry K."/>
            <person name="Lindquist E."/>
            <person name="Shapiro H."/>
            <person name="Bruce D."/>
            <person name="Schmutz J."/>
            <person name="Salamov A."/>
            <person name="Fey P."/>
            <person name="Gaudet P."/>
            <person name="Anjard C."/>
            <person name="Babu M.M."/>
            <person name="Basu S."/>
            <person name="Bushmanova Y."/>
            <person name="van der Wel H."/>
            <person name="Katoh-Kurasawa M."/>
            <person name="Dinh C."/>
            <person name="Coutinho P.M."/>
            <person name="Saito T."/>
            <person name="Elias M."/>
            <person name="Schaap P."/>
            <person name="Kay R.R."/>
            <person name="Henrissat B."/>
            <person name="Eichinger L."/>
            <person name="Rivero F."/>
            <person name="Putnam N.H."/>
            <person name="West C.M."/>
            <person name="Loomis W.F."/>
            <person name="Chisholm R.L."/>
            <person name="Shaulsky G."/>
            <person name="Strassmann J.E."/>
            <person name="Queller D.C."/>
            <person name="Kuspa A."/>
            <person name="Grigoriev I.V."/>
        </authorList>
    </citation>
    <scope>NUCLEOTIDE SEQUENCE [LARGE SCALE GENOMIC DNA]</scope>
    <source>
        <strain evidence="4">QSDP1</strain>
    </source>
</reference>
<protein>
    <recommendedName>
        <fullName evidence="2">DH domain-containing protein</fullName>
    </recommendedName>
</protein>
<feature type="region of interest" description="Disordered" evidence="1">
    <location>
        <begin position="1"/>
        <end position="178"/>
    </location>
</feature>
<feature type="compositionally biased region" description="Low complexity" evidence="1">
    <location>
        <begin position="153"/>
        <end position="178"/>
    </location>
</feature>
<feature type="non-terminal residue" evidence="3">
    <location>
        <position position="1"/>
    </location>
</feature>
<feature type="region of interest" description="Disordered" evidence="1">
    <location>
        <begin position="304"/>
        <end position="401"/>
    </location>
</feature>
<keyword evidence="4" id="KW-1185">Reference proteome</keyword>
<dbReference type="Gene3D" id="2.30.29.30">
    <property type="entry name" value="Pleckstrin-homology domain (PH domain)/Phosphotyrosine-binding domain (PTB)"/>
    <property type="match status" value="1"/>
</dbReference>
<dbReference type="OMA" id="FVNQCQH"/>
<dbReference type="Pfam" id="PF00621">
    <property type="entry name" value="RhoGEF"/>
    <property type="match status" value="1"/>
</dbReference>
<dbReference type="PANTHER" id="PTHR45834">
    <property type="entry name" value="RHO GUANINE NUCLEOTIDE EXCHANGE FACTOR 9-RELATED"/>
    <property type="match status" value="1"/>
</dbReference>
<feature type="compositionally biased region" description="Polar residues" evidence="1">
    <location>
        <begin position="72"/>
        <end position="81"/>
    </location>
</feature>
<dbReference type="eggNOG" id="KOG4424">
    <property type="taxonomic scope" value="Eukaryota"/>
</dbReference>
<proteinExistence type="predicted"/>
<gene>
    <name evidence="3" type="ORF">DICPUDRAFT_85191</name>
</gene>
<accession>F1A4Z6</accession>
<dbReference type="EMBL" id="GL871555">
    <property type="protein sequence ID" value="EGC28731.1"/>
    <property type="molecule type" value="Genomic_DNA"/>
</dbReference>
<dbReference type="InParanoid" id="F1A4Z6"/>
<sequence length="816" mass="91971">SPKRLSRTFSTVNNNNNSNISERVKFFQQKDEEVKQQSSPISSSRHSRKLSVNSDSDSGSNSGSFNKSFSSQKPLINSNLNKPIQQPHKPIPQTINKNIPQQNENFQTNGPKRSSRPLPTPPISRSTSVESNLSNMSTTSGPKEMPPPPPPIVNETQNETNVYNNNSNQQESQQQPINVQQQVEYSDNNYLHKDDFSNEDYNQQQICIENLTMTNYDGNDQQYQESIDGSNDYSQANYQEFENIDFKSFKKRPMDLDTETVLNAIEALEEYHRSPNPEEYEDYENDNENGDLIDVSLLNDVNSANTTATNTNGNCSSRSSIESNHSTSTSASASSASQINHSQNKIPISASSSSSSSSLTSSNNKPPTQPRSHPVANSQGTYIHRSTSSTSSISSTSSDNEATQKKILDEILSTEEDYLRDLDFIINDMVEPLSLKGIDKPTLMGVFSNIEIIRNVSKTIVDDLKSNTLNLHNFILVFKKMSAFFKMYSQYCTHHPKSIQNINDLVKNNSTFSQFKNEIASNPNSRGLSLLDYLIKPIQRICKYPLLFNELIRTTLKDDKDYEILQEVHGKLVEVAEFVNQCQHTKENNDRLLEIQNMIEGAPFTILESTRKILKESWVRIKEGKSDDSHSRYVLLFNDNIMFTKNSSFTKKYQFSFCLPYHSTKIQTSVKPLSLLLSGTNSDNINISIEMIFQEQQEKDEVYQLLLDLIEKGKRTLETLKSRSSVLIPKNLSANTSPILKSTVSSNNIKSGGSLGKSSGSNILTSPPFISKLNQQQQQNQSHQALVNLSKIMMEEDAKKRRTVLNPIGDKNNNLK</sequence>